<dbReference type="InterPro" id="IPR036736">
    <property type="entry name" value="ACP-like_sf"/>
</dbReference>
<dbReference type="InterPro" id="IPR009081">
    <property type="entry name" value="PP-bd_ACP"/>
</dbReference>
<accession>A0AA51RRI0</accession>
<reference evidence="2 3" key="1">
    <citation type="submission" date="2023-08" db="EMBL/GenBank/DDBJ databases">
        <title>Pleionea litopenaei sp. nov., isolated from stomach of juvenile Litopenaeus vannamei.</title>
        <authorList>
            <person name="Rho A.M."/>
            <person name="Hwang C.Y."/>
        </authorList>
    </citation>
    <scope>NUCLEOTIDE SEQUENCE [LARGE SCALE GENOMIC DNA]</scope>
    <source>
        <strain evidence="2 3">HL-JVS1</strain>
    </source>
</reference>
<feature type="domain" description="Carrier" evidence="1">
    <location>
        <begin position="4"/>
        <end position="84"/>
    </location>
</feature>
<dbReference type="Proteomes" id="UP001239782">
    <property type="component" value="Chromosome"/>
</dbReference>
<dbReference type="AlphaFoldDB" id="A0AA51RRI0"/>
<dbReference type="SUPFAM" id="SSF47336">
    <property type="entry name" value="ACP-like"/>
    <property type="match status" value="1"/>
</dbReference>
<sequence length="90" mass="9893">MSRSDIAKTVKSLLVDTLSLSISPDDLNDDTPLLGNFPEFDSMAIVSVITSLEETFEFTAEDDDLTAEVFETIGSLVDFVIEQTVTRSQD</sequence>
<evidence type="ECO:0000259" key="1">
    <source>
        <dbReference type="PROSITE" id="PS50075"/>
    </source>
</evidence>
<dbReference type="PROSITE" id="PS50075">
    <property type="entry name" value="CARRIER"/>
    <property type="match status" value="1"/>
</dbReference>
<dbReference type="EMBL" id="CP133548">
    <property type="protein sequence ID" value="WMS86210.1"/>
    <property type="molecule type" value="Genomic_DNA"/>
</dbReference>
<keyword evidence="3" id="KW-1185">Reference proteome</keyword>
<evidence type="ECO:0000313" key="3">
    <source>
        <dbReference type="Proteomes" id="UP001239782"/>
    </source>
</evidence>
<evidence type="ECO:0000313" key="2">
    <source>
        <dbReference type="EMBL" id="WMS86210.1"/>
    </source>
</evidence>
<gene>
    <name evidence="2" type="ORF">Q9312_13370</name>
</gene>
<proteinExistence type="predicted"/>
<dbReference type="KEGG" id="plei:Q9312_13370"/>
<protein>
    <submittedName>
        <fullName evidence="2">Acyl carrier protein</fullName>
    </submittedName>
</protein>
<dbReference type="RefSeq" id="WP_309201362.1">
    <property type="nucleotide sequence ID" value="NZ_CP133548.1"/>
</dbReference>
<dbReference type="Pfam" id="PF00550">
    <property type="entry name" value="PP-binding"/>
    <property type="match status" value="1"/>
</dbReference>
<organism evidence="2 3">
    <name type="scientific">Pleionea litopenaei</name>
    <dbReference type="NCBI Taxonomy" id="3070815"/>
    <lineage>
        <taxon>Bacteria</taxon>
        <taxon>Pseudomonadati</taxon>
        <taxon>Pseudomonadota</taxon>
        <taxon>Gammaproteobacteria</taxon>
        <taxon>Oceanospirillales</taxon>
        <taxon>Pleioneaceae</taxon>
        <taxon>Pleionea</taxon>
    </lineage>
</organism>
<dbReference type="Gene3D" id="1.10.1200.10">
    <property type="entry name" value="ACP-like"/>
    <property type="match status" value="1"/>
</dbReference>
<name>A0AA51RRI0_9GAMM</name>